<comment type="caution">
    <text evidence="1">The sequence shown here is derived from an EMBL/GenBank/DDBJ whole genome shotgun (WGS) entry which is preliminary data.</text>
</comment>
<gene>
    <name evidence="1" type="ORF">BV22DRAFT_1013804</name>
</gene>
<accession>A0ACB8BEQ5</accession>
<evidence type="ECO:0000313" key="1">
    <source>
        <dbReference type="EMBL" id="KAH7924176.1"/>
    </source>
</evidence>
<reference evidence="1" key="1">
    <citation type="journal article" date="2021" name="New Phytol.">
        <title>Evolutionary innovations through gain and loss of genes in the ectomycorrhizal Boletales.</title>
        <authorList>
            <person name="Wu G."/>
            <person name="Miyauchi S."/>
            <person name="Morin E."/>
            <person name="Kuo A."/>
            <person name="Drula E."/>
            <person name="Varga T."/>
            <person name="Kohler A."/>
            <person name="Feng B."/>
            <person name="Cao Y."/>
            <person name="Lipzen A."/>
            <person name="Daum C."/>
            <person name="Hundley H."/>
            <person name="Pangilinan J."/>
            <person name="Johnson J."/>
            <person name="Barry K."/>
            <person name="LaButti K."/>
            <person name="Ng V."/>
            <person name="Ahrendt S."/>
            <person name="Min B."/>
            <person name="Choi I.G."/>
            <person name="Park H."/>
            <person name="Plett J.M."/>
            <person name="Magnuson J."/>
            <person name="Spatafora J.W."/>
            <person name="Nagy L.G."/>
            <person name="Henrissat B."/>
            <person name="Grigoriev I.V."/>
            <person name="Yang Z.L."/>
            <person name="Xu J."/>
            <person name="Martin F.M."/>
        </authorList>
    </citation>
    <scope>NUCLEOTIDE SEQUENCE</scope>
    <source>
        <strain evidence="1">KUC20120723A-06</strain>
    </source>
</reference>
<dbReference type="Proteomes" id="UP000790709">
    <property type="component" value="Unassembled WGS sequence"/>
</dbReference>
<protein>
    <submittedName>
        <fullName evidence="1">Uncharacterized protein</fullName>
    </submittedName>
</protein>
<dbReference type="EMBL" id="MU266431">
    <property type="protein sequence ID" value="KAH7924176.1"/>
    <property type="molecule type" value="Genomic_DNA"/>
</dbReference>
<keyword evidence="2" id="KW-1185">Reference proteome</keyword>
<evidence type="ECO:0000313" key="2">
    <source>
        <dbReference type="Proteomes" id="UP000790709"/>
    </source>
</evidence>
<name>A0ACB8BEQ5_9AGAM</name>
<feature type="non-terminal residue" evidence="1">
    <location>
        <position position="126"/>
    </location>
</feature>
<sequence length="126" mass="14173">MVSARTSVTEAQPSGPTSRREEHLKGARTLLENWRYEVWMELYSEGPYGPEGLLPDAIITKIANSRRLKSVDDLIGIGWSSSRVMKHGMAVVKMLEEYDKDHERTKAAEQEARAAAKKSETAQRQA</sequence>
<organism evidence="1 2">
    <name type="scientific">Leucogyrophana mollusca</name>
    <dbReference type="NCBI Taxonomy" id="85980"/>
    <lineage>
        <taxon>Eukaryota</taxon>
        <taxon>Fungi</taxon>
        <taxon>Dikarya</taxon>
        <taxon>Basidiomycota</taxon>
        <taxon>Agaricomycotina</taxon>
        <taxon>Agaricomycetes</taxon>
        <taxon>Agaricomycetidae</taxon>
        <taxon>Boletales</taxon>
        <taxon>Boletales incertae sedis</taxon>
        <taxon>Leucogyrophana</taxon>
    </lineage>
</organism>
<proteinExistence type="predicted"/>